<keyword evidence="3" id="KW-0804">Transcription</keyword>
<dbReference type="GO" id="GO:0003677">
    <property type="term" value="F:DNA binding"/>
    <property type="evidence" value="ECO:0007669"/>
    <property type="project" value="UniProtKB-KW"/>
</dbReference>
<keyword evidence="1" id="KW-0805">Transcription regulation</keyword>
<evidence type="ECO:0000313" key="5">
    <source>
        <dbReference type="EMBL" id="OJG12207.1"/>
    </source>
</evidence>
<dbReference type="STRING" id="328396.RU93_GL000137"/>
<dbReference type="Gene3D" id="1.10.10.10">
    <property type="entry name" value="Winged helix-like DNA-binding domain superfamily/Winged helix DNA-binding domain"/>
    <property type="match status" value="1"/>
</dbReference>
<evidence type="ECO:0000259" key="4">
    <source>
        <dbReference type="PROSITE" id="PS50995"/>
    </source>
</evidence>
<dbReference type="InterPro" id="IPR036390">
    <property type="entry name" value="WH_DNA-bd_sf"/>
</dbReference>
<keyword evidence="2" id="KW-0238">DNA-binding</keyword>
<dbReference type="PANTHER" id="PTHR42756">
    <property type="entry name" value="TRANSCRIPTIONAL REGULATOR, MARR"/>
    <property type="match status" value="1"/>
</dbReference>
<dbReference type="AlphaFoldDB" id="A0A1L8QXH8"/>
<dbReference type="InterPro" id="IPR000835">
    <property type="entry name" value="HTH_MarR-typ"/>
</dbReference>
<evidence type="ECO:0000313" key="6">
    <source>
        <dbReference type="Proteomes" id="UP000182149"/>
    </source>
</evidence>
<organism evidence="5 6">
    <name type="scientific">Enterococcus aquimarinus</name>
    <dbReference type="NCBI Taxonomy" id="328396"/>
    <lineage>
        <taxon>Bacteria</taxon>
        <taxon>Bacillati</taxon>
        <taxon>Bacillota</taxon>
        <taxon>Bacilli</taxon>
        <taxon>Lactobacillales</taxon>
        <taxon>Enterococcaceae</taxon>
        <taxon>Enterococcus</taxon>
    </lineage>
</organism>
<proteinExistence type="predicted"/>
<dbReference type="PANTHER" id="PTHR42756:SF1">
    <property type="entry name" value="TRANSCRIPTIONAL REPRESSOR OF EMRAB OPERON"/>
    <property type="match status" value="1"/>
</dbReference>
<name>A0A1L8QXH8_9ENTE</name>
<dbReference type="InterPro" id="IPR036388">
    <property type="entry name" value="WH-like_DNA-bd_sf"/>
</dbReference>
<protein>
    <submittedName>
        <fullName evidence="5">MarR family transcriptional regulator</fullName>
    </submittedName>
</protein>
<evidence type="ECO:0000256" key="1">
    <source>
        <dbReference type="ARBA" id="ARBA00023015"/>
    </source>
</evidence>
<feature type="domain" description="HTH marR-type" evidence="4">
    <location>
        <begin position="28"/>
        <end position="163"/>
    </location>
</feature>
<dbReference type="EMBL" id="JXKD01000001">
    <property type="protein sequence ID" value="OJG12207.1"/>
    <property type="molecule type" value="Genomic_DNA"/>
</dbReference>
<comment type="caution">
    <text evidence="5">The sequence shown here is derived from an EMBL/GenBank/DDBJ whole genome shotgun (WGS) entry which is preliminary data.</text>
</comment>
<keyword evidence="6" id="KW-1185">Reference proteome</keyword>
<gene>
    <name evidence="5" type="ORF">RU93_GL000137</name>
</gene>
<reference evidence="5 6" key="1">
    <citation type="submission" date="2014-12" db="EMBL/GenBank/DDBJ databases">
        <title>Draft genome sequences of 29 type strains of Enterococci.</title>
        <authorList>
            <person name="Zhong Z."/>
            <person name="Sun Z."/>
            <person name="Liu W."/>
            <person name="Zhang W."/>
            <person name="Zhang H."/>
        </authorList>
    </citation>
    <scope>NUCLEOTIDE SEQUENCE [LARGE SCALE GENOMIC DNA]</scope>
    <source>
        <strain evidence="5 6">DSM 17690</strain>
    </source>
</reference>
<dbReference type="PROSITE" id="PS50995">
    <property type="entry name" value="HTH_MARR_2"/>
    <property type="match status" value="1"/>
</dbReference>
<evidence type="ECO:0000256" key="2">
    <source>
        <dbReference type="ARBA" id="ARBA00023125"/>
    </source>
</evidence>
<dbReference type="Pfam" id="PF01047">
    <property type="entry name" value="MarR"/>
    <property type="match status" value="1"/>
</dbReference>
<dbReference type="SUPFAM" id="SSF46785">
    <property type="entry name" value="Winged helix' DNA-binding domain"/>
    <property type="match status" value="1"/>
</dbReference>
<evidence type="ECO:0000256" key="3">
    <source>
        <dbReference type="ARBA" id="ARBA00023163"/>
    </source>
</evidence>
<dbReference type="SMART" id="SM00347">
    <property type="entry name" value="HTH_MARR"/>
    <property type="match status" value="1"/>
</dbReference>
<sequence length="169" mass="19950">MILNYSLIVKRFDYQTNWMVMVNMRPDFERINDLLVEVFNDILVIEESELRKSRFNDLTITEMHTLEAIGMYRKKTTSEVAKELSITVGTLTTAVNRLVKKDYVERIRSEDDRRVVKLSLTKKGKLLYRVHQSFHRQMIEAILVDMEKDEAAALLKALGNLHHFLQEYK</sequence>
<dbReference type="Proteomes" id="UP000182149">
    <property type="component" value="Unassembled WGS sequence"/>
</dbReference>
<accession>A0A1L8QXH8</accession>
<dbReference type="PRINTS" id="PR00598">
    <property type="entry name" value="HTHMARR"/>
</dbReference>
<dbReference type="GO" id="GO:0003700">
    <property type="term" value="F:DNA-binding transcription factor activity"/>
    <property type="evidence" value="ECO:0007669"/>
    <property type="project" value="InterPro"/>
</dbReference>